<evidence type="ECO:0000313" key="2">
    <source>
        <dbReference type="Proteomes" id="UP001168821"/>
    </source>
</evidence>
<organism evidence="1 2">
    <name type="scientific">Zophobas morio</name>
    <dbReference type="NCBI Taxonomy" id="2755281"/>
    <lineage>
        <taxon>Eukaryota</taxon>
        <taxon>Metazoa</taxon>
        <taxon>Ecdysozoa</taxon>
        <taxon>Arthropoda</taxon>
        <taxon>Hexapoda</taxon>
        <taxon>Insecta</taxon>
        <taxon>Pterygota</taxon>
        <taxon>Neoptera</taxon>
        <taxon>Endopterygota</taxon>
        <taxon>Coleoptera</taxon>
        <taxon>Polyphaga</taxon>
        <taxon>Cucujiformia</taxon>
        <taxon>Tenebrionidae</taxon>
        <taxon>Zophobas</taxon>
    </lineage>
</organism>
<gene>
    <name evidence="1" type="ORF">Zmor_009705</name>
</gene>
<keyword evidence="2" id="KW-1185">Reference proteome</keyword>
<protein>
    <submittedName>
        <fullName evidence="1">Uncharacterized protein</fullName>
    </submittedName>
</protein>
<accession>A0AA38IR32</accession>
<comment type="caution">
    <text evidence="1">The sequence shown here is derived from an EMBL/GenBank/DDBJ whole genome shotgun (WGS) entry which is preliminary data.</text>
</comment>
<dbReference type="AlphaFoldDB" id="A0AA38IR32"/>
<sequence length="98" mass="11287">MSTAHTWRHLEDVLHTRPHVCRPSAAAVLVRIHPTIRVIIVDRAENMCSLYLHDVTDEHFYSSTKSRHVNNSYYGLHYHKIVSDLPKPGVRRSADCLS</sequence>
<reference evidence="1" key="1">
    <citation type="journal article" date="2023" name="G3 (Bethesda)">
        <title>Whole genome assemblies of Zophobas morio and Tenebrio molitor.</title>
        <authorList>
            <person name="Kaur S."/>
            <person name="Stinson S.A."/>
            <person name="diCenzo G.C."/>
        </authorList>
    </citation>
    <scope>NUCLEOTIDE SEQUENCE</scope>
    <source>
        <strain evidence="1">QUZm001</strain>
    </source>
</reference>
<dbReference type="EMBL" id="JALNTZ010000003">
    <property type="protein sequence ID" value="KAJ3657929.1"/>
    <property type="molecule type" value="Genomic_DNA"/>
</dbReference>
<evidence type="ECO:0000313" key="1">
    <source>
        <dbReference type="EMBL" id="KAJ3657929.1"/>
    </source>
</evidence>
<dbReference type="Proteomes" id="UP001168821">
    <property type="component" value="Unassembled WGS sequence"/>
</dbReference>
<name>A0AA38IR32_9CUCU</name>
<proteinExistence type="predicted"/>